<comment type="caution">
    <text evidence="1">The sequence shown here is derived from an EMBL/GenBank/DDBJ whole genome shotgun (WGS) entry which is preliminary data.</text>
</comment>
<reference evidence="1 2" key="1">
    <citation type="submission" date="2024-05" db="EMBL/GenBank/DDBJ databases">
        <authorList>
            <person name="Duchaud E."/>
        </authorList>
    </citation>
    <scope>NUCLEOTIDE SEQUENCE [LARGE SCALE GENOMIC DNA]</scope>
    <source>
        <strain evidence="1">Ena-SAMPLE-TAB-13-05-2024-13:56:06:370-140305</strain>
    </source>
</reference>
<name>A0ABP1FFH7_9FLAO</name>
<gene>
    <name evidence="1" type="ORF">T190115A13A_60096</name>
</gene>
<proteinExistence type="predicted"/>
<evidence type="ECO:0000313" key="1">
    <source>
        <dbReference type="EMBL" id="CAL2108101.1"/>
    </source>
</evidence>
<dbReference type="EMBL" id="CAXJRC010000043">
    <property type="protein sequence ID" value="CAL2108101.1"/>
    <property type="molecule type" value="Genomic_DNA"/>
</dbReference>
<keyword evidence="2" id="KW-1185">Reference proteome</keyword>
<dbReference type="Proteomes" id="UP001497602">
    <property type="component" value="Unassembled WGS sequence"/>
</dbReference>
<sequence length="56" mass="6201">MFLKSIHGKVKTGEIVEILRGIGQLIFRDGSTKGASHAKIILDSKTGMFKTAYPYF</sequence>
<accession>A0ABP1FFH7</accession>
<evidence type="ECO:0000313" key="2">
    <source>
        <dbReference type="Proteomes" id="UP001497602"/>
    </source>
</evidence>
<protein>
    <submittedName>
        <fullName evidence="1">Uncharacterized protein</fullName>
    </submittedName>
</protein>
<organism evidence="1 2">
    <name type="scientific">Tenacibaculum vairaonense</name>
    <dbReference type="NCBI Taxonomy" id="3137860"/>
    <lineage>
        <taxon>Bacteria</taxon>
        <taxon>Pseudomonadati</taxon>
        <taxon>Bacteroidota</taxon>
        <taxon>Flavobacteriia</taxon>
        <taxon>Flavobacteriales</taxon>
        <taxon>Flavobacteriaceae</taxon>
        <taxon>Tenacibaculum</taxon>
    </lineage>
</organism>